<sequence length="627" mass="68084">MHQVARIVSDKVAAITVAQRPPVTQHPDPEPSHPALGTFPTTRADDRLDLDPAVNPGRQNTDTNILISHPVLSGSFHQPPHHHTQRRLGFFPSNTATLSKTLHSPAHPRAHLDPKAQPHSHSRSDTSTHEDISVPNMTSAASSSAMSKTHTSPTKPSTRTYDTKLVTREMHRLGTLAGLNPAITTSLTSNASVSTLTLAPSTSPSTATLVPGASHTHGISALSGATASDKDNPWGTLHVHVLPLFNEEPLRIPIEDLNNLVKRHIQTVLAASPSRALTTLATDARELIGAGMVTINSKMASLSDELLPSRLVELWSFFWDHILPYVEGVLLPLQTDPLLTSLHRTPKQHRSSSPTRQSNAGPPVGTHTVFSPTIDVRSVALCAFRDRVVVPLHSRLHHLLSPAQCKETLVRLGSYRQPRLQQMLLVLTSERRVRPPSPTLSLRSPDVEPSAGEAAIADLLRLFSQSQHHARAHTHRVPRQSYTRGLVARAATPSFLSAGIPRDRRGRIGGHDMKRMILSAGGWPVSVPPAGSGNVPADDADADAEDEGGNEGNETPRVGTMENRNWKVPTTRLAQQYANTGGWGLGAGNEEKEDDDDDDETMNWDQAQAAVERMVGMKPESPTDMRR</sequence>
<accession>A0A8I2YS29</accession>
<feature type="compositionally biased region" description="Acidic residues" evidence="1">
    <location>
        <begin position="538"/>
        <end position="549"/>
    </location>
</feature>
<protein>
    <submittedName>
        <fullName evidence="2">HbrB-like-domain-containing protein</fullName>
    </submittedName>
</protein>
<feature type="region of interest" description="Disordered" evidence="1">
    <location>
        <begin position="579"/>
        <end position="602"/>
    </location>
</feature>
<dbReference type="PANTHER" id="PTHR32428:SF2">
    <property type="entry name" value="TARGET OF RAPAMYCIN COMPLEX 2 SUBUNIT BIT61-RELATED"/>
    <property type="match status" value="1"/>
</dbReference>
<dbReference type="GO" id="GO:0038203">
    <property type="term" value="P:TORC2 signaling"/>
    <property type="evidence" value="ECO:0007669"/>
    <property type="project" value="TreeGrafter"/>
</dbReference>
<evidence type="ECO:0000256" key="1">
    <source>
        <dbReference type="SAM" id="MobiDB-lite"/>
    </source>
</evidence>
<feature type="region of interest" description="Disordered" evidence="1">
    <location>
        <begin position="96"/>
        <end position="159"/>
    </location>
</feature>
<comment type="caution">
    <text evidence="2">The sequence shown here is derived from an EMBL/GenBank/DDBJ whole genome shotgun (WGS) entry which is preliminary data.</text>
</comment>
<dbReference type="Pfam" id="PF08539">
    <property type="entry name" value="HbrB"/>
    <property type="match status" value="1"/>
</dbReference>
<feature type="region of interest" description="Disordered" evidence="1">
    <location>
        <begin position="528"/>
        <end position="561"/>
    </location>
</feature>
<feature type="region of interest" description="Disordered" evidence="1">
    <location>
        <begin position="344"/>
        <end position="367"/>
    </location>
</feature>
<keyword evidence="3" id="KW-1185">Reference proteome</keyword>
<dbReference type="InterPro" id="IPR013745">
    <property type="entry name" value="Bit61/PRR5"/>
</dbReference>
<feature type="region of interest" description="Disordered" evidence="1">
    <location>
        <begin position="20"/>
        <end position="39"/>
    </location>
</feature>
<dbReference type="OrthoDB" id="2290221at2759"/>
<dbReference type="GO" id="GO:0031932">
    <property type="term" value="C:TORC2 complex"/>
    <property type="evidence" value="ECO:0007669"/>
    <property type="project" value="TreeGrafter"/>
</dbReference>
<feature type="compositionally biased region" description="Low complexity" evidence="1">
    <location>
        <begin position="138"/>
        <end position="159"/>
    </location>
</feature>
<reference evidence="2" key="1">
    <citation type="submission" date="2021-03" db="EMBL/GenBank/DDBJ databases">
        <title>Evolutionary innovations through gain and loss of genes in the ectomycorrhizal Boletales.</title>
        <authorList>
            <person name="Wu G."/>
            <person name="Miyauchi S."/>
            <person name="Morin E."/>
            <person name="Yang Z.-L."/>
            <person name="Xu J."/>
            <person name="Martin F.M."/>
        </authorList>
    </citation>
    <scope>NUCLEOTIDE SEQUENCE</scope>
    <source>
        <strain evidence="2">BR01</strain>
    </source>
</reference>
<dbReference type="Proteomes" id="UP000683000">
    <property type="component" value="Unassembled WGS sequence"/>
</dbReference>
<gene>
    <name evidence="2" type="ORF">JVT61DRAFT_13762</name>
</gene>
<dbReference type="AlphaFoldDB" id="A0A8I2YS29"/>
<dbReference type="EMBL" id="JAGFBS010000007">
    <property type="protein sequence ID" value="KAG6378079.1"/>
    <property type="molecule type" value="Genomic_DNA"/>
</dbReference>
<evidence type="ECO:0000313" key="3">
    <source>
        <dbReference type="Proteomes" id="UP000683000"/>
    </source>
</evidence>
<evidence type="ECO:0000313" key="2">
    <source>
        <dbReference type="EMBL" id="KAG6378079.1"/>
    </source>
</evidence>
<name>A0A8I2YS29_9AGAM</name>
<feature type="compositionally biased region" description="Basic and acidic residues" evidence="1">
    <location>
        <begin position="110"/>
        <end position="132"/>
    </location>
</feature>
<feature type="compositionally biased region" description="Acidic residues" evidence="1">
    <location>
        <begin position="591"/>
        <end position="602"/>
    </location>
</feature>
<organism evidence="2 3">
    <name type="scientific">Boletus reticuloceps</name>
    <dbReference type="NCBI Taxonomy" id="495285"/>
    <lineage>
        <taxon>Eukaryota</taxon>
        <taxon>Fungi</taxon>
        <taxon>Dikarya</taxon>
        <taxon>Basidiomycota</taxon>
        <taxon>Agaricomycotina</taxon>
        <taxon>Agaricomycetes</taxon>
        <taxon>Agaricomycetidae</taxon>
        <taxon>Boletales</taxon>
        <taxon>Boletineae</taxon>
        <taxon>Boletaceae</taxon>
        <taxon>Boletoideae</taxon>
        <taxon>Boletus</taxon>
    </lineage>
</organism>
<dbReference type="PANTHER" id="PTHR32428">
    <property type="entry name" value="TARGET OF RAPAMYCIN COMPLEX 2 SUBUNIT BIT61-RELATED"/>
    <property type="match status" value="1"/>
</dbReference>
<feature type="compositionally biased region" description="Polar residues" evidence="1">
    <location>
        <begin position="351"/>
        <end position="360"/>
    </location>
</feature>
<proteinExistence type="predicted"/>